<dbReference type="STRING" id="1745343.A0A2J6PJ79"/>
<dbReference type="Proteomes" id="UP000235672">
    <property type="component" value="Unassembled WGS sequence"/>
</dbReference>
<dbReference type="AlphaFoldDB" id="A0A2J6PJ79"/>
<keyword evidence="3" id="KW-1185">Reference proteome</keyword>
<organism evidence="2 3">
    <name type="scientific">Hyaloscypha hepaticicola</name>
    <dbReference type="NCBI Taxonomy" id="2082293"/>
    <lineage>
        <taxon>Eukaryota</taxon>
        <taxon>Fungi</taxon>
        <taxon>Dikarya</taxon>
        <taxon>Ascomycota</taxon>
        <taxon>Pezizomycotina</taxon>
        <taxon>Leotiomycetes</taxon>
        <taxon>Helotiales</taxon>
        <taxon>Hyaloscyphaceae</taxon>
        <taxon>Hyaloscypha</taxon>
    </lineage>
</organism>
<dbReference type="EMBL" id="KZ613525">
    <property type="protein sequence ID" value="PMD14088.1"/>
    <property type="molecule type" value="Genomic_DNA"/>
</dbReference>
<protein>
    <submittedName>
        <fullName evidence="2">Uncharacterized protein</fullName>
    </submittedName>
</protein>
<evidence type="ECO:0000313" key="2">
    <source>
        <dbReference type="EMBL" id="PMD14088.1"/>
    </source>
</evidence>
<reference evidence="2 3" key="1">
    <citation type="submission" date="2016-05" db="EMBL/GenBank/DDBJ databases">
        <title>A degradative enzymes factory behind the ericoid mycorrhizal symbiosis.</title>
        <authorList>
            <consortium name="DOE Joint Genome Institute"/>
            <person name="Martino E."/>
            <person name="Morin E."/>
            <person name="Grelet G."/>
            <person name="Kuo A."/>
            <person name="Kohler A."/>
            <person name="Daghino S."/>
            <person name="Barry K."/>
            <person name="Choi C."/>
            <person name="Cichocki N."/>
            <person name="Clum A."/>
            <person name="Copeland A."/>
            <person name="Hainaut M."/>
            <person name="Haridas S."/>
            <person name="Labutti K."/>
            <person name="Lindquist E."/>
            <person name="Lipzen A."/>
            <person name="Khouja H.-R."/>
            <person name="Murat C."/>
            <person name="Ohm R."/>
            <person name="Olson A."/>
            <person name="Spatafora J."/>
            <person name="Veneault-Fourrey C."/>
            <person name="Henrissat B."/>
            <person name="Grigoriev I."/>
            <person name="Martin F."/>
            <person name="Perotto S."/>
        </authorList>
    </citation>
    <scope>NUCLEOTIDE SEQUENCE [LARGE SCALE GENOMIC DNA]</scope>
    <source>
        <strain evidence="2 3">UAMH 7357</strain>
    </source>
</reference>
<gene>
    <name evidence="2" type="ORF">NA56DRAFT_406248</name>
</gene>
<proteinExistence type="predicted"/>
<evidence type="ECO:0000313" key="3">
    <source>
        <dbReference type="Proteomes" id="UP000235672"/>
    </source>
</evidence>
<feature type="compositionally biased region" description="Gly residues" evidence="1">
    <location>
        <begin position="14"/>
        <end position="35"/>
    </location>
</feature>
<sequence>MSFRGAPRARGTGANFGGGGGRGGGGFGARGGRGGFQQRDNGPPADVLGKKSSPGHAVLKGASSLIGSLVNYATDKYC</sequence>
<dbReference type="OrthoDB" id="2187159at2759"/>
<accession>A0A2J6PJ79</accession>
<name>A0A2J6PJ79_9HELO</name>
<feature type="region of interest" description="Disordered" evidence="1">
    <location>
        <begin position="1"/>
        <end position="54"/>
    </location>
</feature>
<evidence type="ECO:0000256" key="1">
    <source>
        <dbReference type="SAM" id="MobiDB-lite"/>
    </source>
</evidence>